<name>A0A109MZT5_9BACI</name>
<gene>
    <name evidence="1" type="ORF">AS888_14630</name>
</gene>
<dbReference type="AlphaFoldDB" id="A0A109MZT5"/>
<organism evidence="1 2">
    <name type="scientific">Peribacillus simplex</name>
    <dbReference type="NCBI Taxonomy" id="1478"/>
    <lineage>
        <taxon>Bacteria</taxon>
        <taxon>Bacillati</taxon>
        <taxon>Bacillota</taxon>
        <taxon>Bacilli</taxon>
        <taxon>Bacillales</taxon>
        <taxon>Bacillaceae</taxon>
        <taxon>Peribacillus</taxon>
    </lineage>
</organism>
<dbReference type="Proteomes" id="UP000064189">
    <property type="component" value="Unassembled WGS sequence"/>
</dbReference>
<dbReference type="EMBL" id="LNNH01000012">
    <property type="protein sequence ID" value="KWW20868.1"/>
    <property type="molecule type" value="Genomic_DNA"/>
</dbReference>
<proteinExistence type="predicted"/>
<accession>A0A109MZT5</accession>
<evidence type="ECO:0000313" key="2">
    <source>
        <dbReference type="Proteomes" id="UP000064189"/>
    </source>
</evidence>
<protein>
    <submittedName>
        <fullName evidence="1">Uncharacterized protein</fullName>
    </submittedName>
</protein>
<evidence type="ECO:0000313" key="1">
    <source>
        <dbReference type="EMBL" id="KWW20868.1"/>
    </source>
</evidence>
<sequence>MKSNIYHSIWPFMNGVMGHPTDFSQSTDILLSNKDWVVIYGRFNYRFHDIESTTKKDYDFNVQYRFILFK</sequence>
<reference evidence="1 2" key="1">
    <citation type="submission" date="2015-11" db="EMBL/GenBank/DDBJ databases">
        <title>Genome Sequence of Bacillus simplex strain VanAntwerpen2.</title>
        <authorList>
            <person name="Couger M.B."/>
        </authorList>
    </citation>
    <scope>NUCLEOTIDE SEQUENCE [LARGE SCALE GENOMIC DNA]</scope>
    <source>
        <strain evidence="1 2">VanAntwerpen02</strain>
    </source>
</reference>
<comment type="caution">
    <text evidence="1">The sequence shown here is derived from an EMBL/GenBank/DDBJ whole genome shotgun (WGS) entry which is preliminary data.</text>
</comment>
<dbReference type="RefSeq" id="WP_061141226.1">
    <property type="nucleotide sequence ID" value="NZ_LNNH01000012.1"/>
</dbReference>
<keyword evidence="2" id="KW-1185">Reference proteome</keyword>